<dbReference type="Proteomes" id="UP000646548">
    <property type="component" value="Unassembled WGS sequence"/>
</dbReference>
<dbReference type="EMBL" id="WKFB01000721">
    <property type="protein sequence ID" value="KAF6718570.1"/>
    <property type="molecule type" value="Genomic_DNA"/>
</dbReference>
<feature type="region of interest" description="Disordered" evidence="1">
    <location>
        <begin position="41"/>
        <end position="143"/>
    </location>
</feature>
<reference evidence="2" key="1">
    <citation type="journal article" name="BMC Genomics">
        <title>Long-read sequencing and de novo genome assembly of marine medaka (Oryzias melastigma).</title>
        <authorList>
            <person name="Liang P."/>
            <person name="Saqib H.S.A."/>
            <person name="Ni X."/>
            <person name="Shen Y."/>
        </authorList>
    </citation>
    <scope>NUCLEOTIDE SEQUENCE</scope>
    <source>
        <strain evidence="2">Bigg-433</strain>
    </source>
</reference>
<sequence length="143" mass="15288">MKRKCRALEAYGNCGLPTGLLGRVCASGSGVSRSVSAAFIHSARHSPYSSVRPRRQPSWAPTGRDENKSGTEPRSPRSNLEQSPASTRGFPSVGGEHGVTESGRKGLFPRTACSAETQHGAAARQDCNRASLRTHTRTDRCPP</sequence>
<gene>
    <name evidence="2" type="ORF">FQA47_008565</name>
</gene>
<proteinExistence type="predicted"/>
<dbReference type="AlphaFoldDB" id="A0A834BW60"/>
<evidence type="ECO:0000313" key="3">
    <source>
        <dbReference type="Proteomes" id="UP000646548"/>
    </source>
</evidence>
<accession>A0A834BW60</accession>
<evidence type="ECO:0000256" key="1">
    <source>
        <dbReference type="SAM" id="MobiDB-lite"/>
    </source>
</evidence>
<comment type="caution">
    <text evidence="2">The sequence shown here is derived from an EMBL/GenBank/DDBJ whole genome shotgun (WGS) entry which is preliminary data.</text>
</comment>
<evidence type="ECO:0000313" key="2">
    <source>
        <dbReference type="EMBL" id="KAF6718570.1"/>
    </source>
</evidence>
<name>A0A834BW60_ORYME</name>
<feature type="compositionally biased region" description="Polar residues" evidence="1">
    <location>
        <begin position="76"/>
        <end position="86"/>
    </location>
</feature>
<feature type="compositionally biased region" description="Basic and acidic residues" evidence="1">
    <location>
        <begin position="63"/>
        <end position="75"/>
    </location>
</feature>
<protein>
    <submittedName>
        <fullName evidence="2">Uncharacterized protein</fullName>
    </submittedName>
</protein>
<organism evidence="2 3">
    <name type="scientific">Oryzias melastigma</name>
    <name type="common">Marine medaka</name>
    <dbReference type="NCBI Taxonomy" id="30732"/>
    <lineage>
        <taxon>Eukaryota</taxon>
        <taxon>Metazoa</taxon>
        <taxon>Chordata</taxon>
        <taxon>Craniata</taxon>
        <taxon>Vertebrata</taxon>
        <taxon>Euteleostomi</taxon>
        <taxon>Actinopterygii</taxon>
        <taxon>Neopterygii</taxon>
        <taxon>Teleostei</taxon>
        <taxon>Neoteleostei</taxon>
        <taxon>Acanthomorphata</taxon>
        <taxon>Ovalentaria</taxon>
        <taxon>Atherinomorphae</taxon>
        <taxon>Beloniformes</taxon>
        <taxon>Adrianichthyidae</taxon>
        <taxon>Oryziinae</taxon>
        <taxon>Oryzias</taxon>
    </lineage>
</organism>